<dbReference type="Gene3D" id="1.20.1290.10">
    <property type="entry name" value="AhpD-like"/>
    <property type="match status" value="2"/>
</dbReference>
<dbReference type="InterPro" id="IPR029032">
    <property type="entry name" value="AhpD-like"/>
</dbReference>
<proteinExistence type="predicted"/>
<name>A0A7X6K5M0_9MICC</name>
<protein>
    <submittedName>
        <fullName evidence="2">Carboxymuconolactone decarboxylase family protein</fullName>
    </submittedName>
</protein>
<dbReference type="InterPro" id="IPR003779">
    <property type="entry name" value="CMD-like"/>
</dbReference>
<keyword evidence="3" id="KW-1185">Reference proteome</keyword>
<evidence type="ECO:0000313" key="3">
    <source>
        <dbReference type="Proteomes" id="UP000544090"/>
    </source>
</evidence>
<dbReference type="Pfam" id="PF02627">
    <property type="entry name" value="CMD"/>
    <property type="match status" value="2"/>
</dbReference>
<comment type="caution">
    <text evidence="2">The sequence shown here is derived from an EMBL/GenBank/DDBJ whole genome shotgun (WGS) entry which is preliminary data.</text>
</comment>
<dbReference type="PANTHER" id="PTHR33930">
    <property type="entry name" value="ALKYL HYDROPEROXIDE REDUCTASE AHPD"/>
    <property type="match status" value="1"/>
</dbReference>
<dbReference type="PANTHER" id="PTHR33930:SF2">
    <property type="entry name" value="BLR3452 PROTEIN"/>
    <property type="match status" value="1"/>
</dbReference>
<feature type="domain" description="Carboxymuconolactone decarboxylase-like" evidence="1">
    <location>
        <begin position="161"/>
        <end position="231"/>
    </location>
</feature>
<dbReference type="GO" id="GO:0051920">
    <property type="term" value="F:peroxiredoxin activity"/>
    <property type="evidence" value="ECO:0007669"/>
    <property type="project" value="InterPro"/>
</dbReference>
<organism evidence="2 3">
    <name type="scientific">Arthrobacter mobilis</name>
    <dbReference type="NCBI Taxonomy" id="2724944"/>
    <lineage>
        <taxon>Bacteria</taxon>
        <taxon>Bacillati</taxon>
        <taxon>Actinomycetota</taxon>
        <taxon>Actinomycetes</taxon>
        <taxon>Micrococcales</taxon>
        <taxon>Micrococcaceae</taxon>
        <taxon>Arthrobacter</taxon>
    </lineage>
</organism>
<accession>A0A7X6K5M0</accession>
<dbReference type="Proteomes" id="UP000544090">
    <property type="component" value="Unassembled WGS sequence"/>
</dbReference>
<dbReference type="SUPFAM" id="SSF69118">
    <property type="entry name" value="AhpD-like"/>
    <property type="match status" value="1"/>
</dbReference>
<sequence length="257" mass="29147">MELTASQQEIKDEFIRARGTWNDTWESMLKLNPEFLRQYGRFSSVALKKRHLEPKVQEFIFIAIDANATHMFGPGIRPHVRKALEYGATPRELMEVMELISTLGIHAMNIGIPVLAEVLEEEGLRNGPAELNEHQQRLKAEFTANRGYWHSFWDEILEMDPEMFEAYTDFSSVSWKTGVLEPKIKEMIYIAFDVAATHLYVPGLKLHIRNALGYGATKEEIIEVMEIASTLGIHGAMLGAPIIAEEIEAFARQGSSL</sequence>
<evidence type="ECO:0000259" key="1">
    <source>
        <dbReference type="Pfam" id="PF02627"/>
    </source>
</evidence>
<gene>
    <name evidence="2" type="ORF">HGG74_07635</name>
</gene>
<feature type="domain" description="Carboxymuconolactone decarboxylase-like" evidence="1">
    <location>
        <begin position="33"/>
        <end position="98"/>
    </location>
</feature>
<dbReference type="AlphaFoldDB" id="A0A7X6K5M0"/>
<evidence type="ECO:0000313" key="2">
    <source>
        <dbReference type="EMBL" id="NKX54414.1"/>
    </source>
</evidence>
<dbReference type="EMBL" id="JAAZSQ010000005">
    <property type="protein sequence ID" value="NKX54414.1"/>
    <property type="molecule type" value="Genomic_DNA"/>
</dbReference>
<reference evidence="2 3" key="1">
    <citation type="submission" date="2020-04" db="EMBL/GenBank/DDBJ databases">
        <title>Arthrobacter sp. nov.</title>
        <authorList>
            <person name="Liu S."/>
        </authorList>
    </citation>
    <scope>NUCLEOTIDE SEQUENCE [LARGE SCALE GENOMIC DNA]</scope>
    <source>
        <strain evidence="2 3">E918</strain>
    </source>
</reference>
<dbReference type="RefSeq" id="WP_168485754.1">
    <property type="nucleotide sequence ID" value="NZ_JAAZSQ010000005.1"/>
</dbReference>